<evidence type="ECO:0000313" key="5">
    <source>
        <dbReference type="Proteomes" id="UP000237755"/>
    </source>
</evidence>
<feature type="domain" description="YchJ-like middle NTF2-like" evidence="3">
    <location>
        <begin position="36"/>
        <end position="127"/>
    </location>
</feature>
<reference evidence="4 5" key="1">
    <citation type="journal article" date="2008" name="Int. J. Syst. Evol. Microbiol.">
        <title>Leifsonia pindariensis sp. nov., isolated from the Pindari glacier of the Indian Himalayas, and emended description of the genus Leifsonia.</title>
        <authorList>
            <person name="Reddy G.S."/>
            <person name="Prabagaran S.R."/>
            <person name="Shivaji S."/>
        </authorList>
    </citation>
    <scope>NUCLEOTIDE SEQUENCE [LARGE SCALE GENOMIC DNA]</scope>
    <source>
        <strain evidence="4 5">PON 10</strain>
    </source>
</reference>
<evidence type="ECO:0000259" key="3">
    <source>
        <dbReference type="Pfam" id="PF17775"/>
    </source>
</evidence>
<dbReference type="InterPro" id="IPR004027">
    <property type="entry name" value="SEC_C_motif"/>
</dbReference>
<dbReference type="SUPFAM" id="SSF54427">
    <property type="entry name" value="NTF2-like"/>
    <property type="match status" value="1"/>
</dbReference>
<dbReference type="RefSeq" id="WP_104475840.1">
    <property type="nucleotide sequence ID" value="NZ_MPZN01000037.1"/>
</dbReference>
<evidence type="ECO:0000256" key="2">
    <source>
        <dbReference type="HAMAP-Rule" id="MF_00612"/>
    </source>
</evidence>
<dbReference type="HAMAP" id="MF_00612">
    <property type="entry name" value="UPF0225"/>
    <property type="match status" value="1"/>
</dbReference>
<protein>
    <recommendedName>
        <fullName evidence="2">UPF0225 protein GY24_11410</fullName>
    </recommendedName>
</protein>
<dbReference type="InterPro" id="IPR032710">
    <property type="entry name" value="NTF2-like_dom_sf"/>
</dbReference>
<dbReference type="EMBL" id="MPZN01000037">
    <property type="protein sequence ID" value="PPL17487.1"/>
    <property type="molecule type" value="Genomic_DNA"/>
</dbReference>
<dbReference type="PANTHER" id="PTHR33747:SF1">
    <property type="entry name" value="ADENYLATE CYCLASE-ASSOCIATED CAP C-TERMINAL DOMAIN-CONTAINING PROTEIN"/>
    <property type="match status" value="1"/>
</dbReference>
<dbReference type="Gene3D" id="3.10.450.50">
    <property type="match status" value="1"/>
</dbReference>
<organism evidence="4 5">
    <name type="scientific">Microterricola pindariensis</name>
    <dbReference type="NCBI Taxonomy" id="478010"/>
    <lineage>
        <taxon>Bacteria</taxon>
        <taxon>Bacillati</taxon>
        <taxon>Actinomycetota</taxon>
        <taxon>Actinomycetes</taxon>
        <taxon>Micrococcales</taxon>
        <taxon>Microbacteriaceae</taxon>
        <taxon>Microterricola</taxon>
    </lineage>
</organism>
<proteinExistence type="inferred from homology"/>
<sequence length="134" mass="14724">MSVGPIDDAARCPCLSGETYGACCGRLHRGQADAATAEALMRSRFSAFAVGDADYLLRSWHTSTRPATLELDDDLRWYRLDIEGTSGGGLLDAEGAVEFVAYYRGPDGRGSQHENSRFVREGGRWVYWGELGRD</sequence>
<evidence type="ECO:0000256" key="1">
    <source>
        <dbReference type="ARBA" id="ARBA00010839"/>
    </source>
</evidence>
<dbReference type="InterPro" id="IPR023006">
    <property type="entry name" value="YchJ-like"/>
</dbReference>
<dbReference type="Pfam" id="PF17775">
    <property type="entry name" value="YchJ_M-like"/>
    <property type="match status" value="1"/>
</dbReference>
<dbReference type="InterPro" id="IPR048469">
    <property type="entry name" value="YchJ-like_M"/>
</dbReference>
<keyword evidence="5" id="KW-1185">Reference proteome</keyword>
<comment type="caution">
    <text evidence="4">The sequence shown here is derived from an EMBL/GenBank/DDBJ whole genome shotgun (WGS) entry which is preliminary data.</text>
</comment>
<evidence type="ECO:0000313" key="4">
    <source>
        <dbReference type="EMBL" id="PPL17487.1"/>
    </source>
</evidence>
<dbReference type="Pfam" id="PF02810">
    <property type="entry name" value="SEC-C"/>
    <property type="match status" value="1"/>
</dbReference>
<dbReference type="PANTHER" id="PTHR33747">
    <property type="entry name" value="UPF0225 PROTEIN SCO1677"/>
    <property type="match status" value="1"/>
</dbReference>
<name>A0ABX5ATX4_9MICO</name>
<accession>A0ABX5ATX4</accession>
<comment type="similarity">
    <text evidence="1 2">Belongs to the UPF0225 family.</text>
</comment>
<gene>
    <name evidence="4" type="ORF">GY24_11410</name>
</gene>
<dbReference type="Proteomes" id="UP000237755">
    <property type="component" value="Unassembled WGS sequence"/>
</dbReference>